<dbReference type="Gene3D" id="3.40.50.300">
    <property type="entry name" value="P-loop containing nucleotide triphosphate hydrolases"/>
    <property type="match status" value="1"/>
</dbReference>
<dbReference type="PANTHER" id="PTHR16184">
    <property type="entry name" value="ELONGATOR COMPLEX PROTEIN 6"/>
    <property type="match status" value="1"/>
</dbReference>
<dbReference type="InterPro" id="IPR018627">
    <property type="entry name" value="ELP6"/>
</dbReference>
<evidence type="ECO:0000256" key="2">
    <source>
        <dbReference type="ARBA" id="ARBA00008837"/>
    </source>
</evidence>
<comment type="caution">
    <text evidence="3">The sequence shown here is derived from an EMBL/GenBank/DDBJ whole genome shotgun (WGS) entry which is preliminary data.</text>
</comment>
<dbReference type="Proteomes" id="UP001633002">
    <property type="component" value="Unassembled WGS sequence"/>
</dbReference>
<comment type="similarity">
    <text evidence="2">Belongs to the ELP6 family.</text>
</comment>
<dbReference type="InterPro" id="IPR027417">
    <property type="entry name" value="P-loop_NTPase"/>
</dbReference>
<comment type="pathway">
    <text evidence="1">tRNA modification; 5-methoxycarbonylmethyl-2-thiouridine-tRNA biosynthesis.</text>
</comment>
<evidence type="ECO:0000313" key="3">
    <source>
        <dbReference type="EMBL" id="KAL3698446.1"/>
    </source>
</evidence>
<dbReference type="AlphaFoldDB" id="A0ABD3I571"/>
<proteinExistence type="inferred from homology"/>
<dbReference type="CDD" id="cd19495">
    <property type="entry name" value="Elp6"/>
    <property type="match status" value="1"/>
</dbReference>
<accession>A0ABD3I571</accession>
<reference evidence="3 4" key="1">
    <citation type="submission" date="2024-09" db="EMBL/GenBank/DDBJ databases">
        <title>Chromosome-scale assembly of Riccia sorocarpa.</title>
        <authorList>
            <person name="Paukszto L."/>
        </authorList>
    </citation>
    <scope>NUCLEOTIDE SEQUENCE [LARGE SCALE GENOMIC DNA]</scope>
    <source>
        <strain evidence="3">LP-2024</strain>
        <tissue evidence="3">Aerial parts of the thallus</tissue>
    </source>
</reference>
<evidence type="ECO:0008006" key="5">
    <source>
        <dbReference type="Google" id="ProtNLM"/>
    </source>
</evidence>
<dbReference type="EMBL" id="JBJQOH010000002">
    <property type="protein sequence ID" value="KAL3698446.1"/>
    <property type="molecule type" value="Genomic_DNA"/>
</dbReference>
<dbReference type="Pfam" id="PF09807">
    <property type="entry name" value="ELP6"/>
    <property type="match status" value="1"/>
</dbReference>
<keyword evidence="4" id="KW-1185">Reference proteome</keyword>
<sequence>MLGLAEPFSHYARIARKQGCNLQTMRDSGRLVFLEQSQFLSLQRNGKDEGSSATSFSDNPLAAVYLKVREAARGNMEVNSATEGAVHTCVMIDDASVLDIIAGGNHNFVLDFLHYCRALSVRKQRCSVVLLTHQDVYEEPPAFSMNLALEYVSDTVVTVEPLSTGLAVDVHGQVTILHRTVQMEYQRLKSKPRSRIQKYQFRILESTVQFFRPGQL</sequence>
<evidence type="ECO:0000256" key="1">
    <source>
        <dbReference type="ARBA" id="ARBA00005043"/>
    </source>
</evidence>
<dbReference type="PANTHER" id="PTHR16184:SF6">
    <property type="entry name" value="ELONGATOR COMPLEX PROTEIN 6"/>
    <property type="match status" value="1"/>
</dbReference>
<gene>
    <name evidence="3" type="ORF">R1sor_012522</name>
</gene>
<evidence type="ECO:0000313" key="4">
    <source>
        <dbReference type="Proteomes" id="UP001633002"/>
    </source>
</evidence>
<organism evidence="3 4">
    <name type="scientific">Riccia sorocarpa</name>
    <dbReference type="NCBI Taxonomy" id="122646"/>
    <lineage>
        <taxon>Eukaryota</taxon>
        <taxon>Viridiplantae</taxon>
        <taxon>Streptophyta</taxon>
        <taxon>Embryophyta</taxon>
        <taxon>Marchantiophyta</taxon>
        <taxon>Marchantiopsida</taxon>
        <taxon>Marchantiidae</taxon>
        <taxon>Marchantiales</taxon>
        <taxon>Ricciaceae</taxon>
        <taxon>Riccia</taxon>
    </lineage>
</organism>
<protein>
    <recommendedName>
        <fullName evidence="5">Elongator complex protein 6</fullName>
    </recommendedName>
</protein>
<name>A0ABD3I571_9MARC</name>